<dbReference type="EC" id="3.2.1.21" evidence="3"/>
<dbReference type="GO" id="GO:0016787">
    <property type="term" value="F:hydrolase activity"/>
    <property type="evidence" value="ECO:0007669"/>
    <property type="project" value="UniProtKB-KW"/>
</dbReference>
<dbReference type="InterPro" id="IPR036962">
    <property type="entry name" value="Glyco_hydro_3_N_sf"/>
</dbReference>
<dbReference type="PRINTS" id="PR00133">
    <property type="entry name" value="GLHYDRLASE3"/>
</dbReference>
<evidence type="ECO:0000256" key="1">
    <source>
        <dbReference type="ARBA" id="ARBA00000448"/>
    </source>
</evidence>
<dbReference type="SUPFAM" id="SSF51445">
    <property type="entry name" value="(Trans)glycosidases"/>
    <property type="match status" value="1"/>
</dbReference>
<evidence type="ECO:0000256" key="7">
    <source>
        <dbReference type="SAM" id="MobiDB-lite"/>
    </source>
</evidence>
<proteinExistence type="inferred from homology"/>
<dbReference type="SUPFAM" id="SSF52279">
    <property type="entry name" value="Beta-D-glucan exohydrolase, C-terminal domain"/>
    <property type="match status" value="1"/>
</dbReference>
<keyword evidence="6" id="KW-0326">Glycosidase</keyword>
<dbReference type="InterPro" id="IPR017853">
    <property type="entry name" value="GH"/>
</dbReference>
<evidence type="ECO:0000256" key="6">
    <source>
        <dbReference type="ARBA" id="ARBA00023295"/>
    </source>
</evidence>
<evidence type="ECO:0000256" key="5">
    <source>
        <dbReference type="ARBA" id="ARBA00022801"/>
    </source>
</evidence>
<name>A0ABN2JF19_9MICO</name>
<evidence type="ECO:0000313" key="12">
    <source>
        <dbReference type="Proteomes" id="UP001501138"/>
    </source>
</evidence>
<organism evidence="11 12">
    <name type="scientific">Isoptericola hypogeus</name>
    <dbReference type="NCBI Taxonomy" id="300179"/>
    <lineage>
        <taxon>Bacteria</taxon>
        <taxon>Bacillati</taxon>
        <taxon>Actinomycetota</taxon>
        <taxon>Actinomycetes</taxon>
        <taxon>Micrococcales</taxon>
        <taxon>Promicromonosporaceae</taxon>
        <taxon>Isoptericola</taxon>
    </lineage>
</organism>
<feature type="chain" id="PRO_5045161123" description="beta-glucosidase" evidence="8">
    <location>
        <begin position="34"/>
        <end position="671"/>
    </location>
</feature>
<dbReference type="InterPro" id="IPR002772">
    <property type="entry name" value="Glyco_hydro_3_C"/>
</dbReference>
<reference evidence="11 12" key="1">
    <citation type="journal article" date="2019" name="Int. J. Syst. Evol. Microbiol.">
        <title>The Global Catalogue of Microorganisms (GCM) 10K type strain sequencing project: providing services to taxonomists for standard genome sequencing and annotation.</title>
        <authorList>
            <consortium name="The Broad Institute Genomics Platform"/>
            <consortium name="The Broad Institute Genome Sequencing Center for Infectious Disease"/>
            <person name="Wu L."/>
            <person name="Ma J."/>
        </authorList>
    </citation>
    <scope>NUCLEOTIDE SEQUENCE [LARGE SCALE GENOMIC DNA]</scope>
    <source>
        <strain evidence="11 12">JCM 15589</strain>
    </source>
</reference>
<evidence type="ECO:0000259" key="10">
    <source>
        <dbReference type="Pfam" id="PF01915"/>
    </source>
</evidence>
<dbReference type="Pfam" id="PF00933">
    <property type="entry name" value="Glyco_hydro_3"/>
    <property type="match status" value="1"/>
</dbReference>
<dbReference type="Gene3D" id="3.40.50.1700">
    <property type="entry name" value="Glycoside hydrolase family 3 C-terminal domain"/>
    <property type="match status" value="1"/>
</dbReference>
<dbReference type="Gene3D" id="3.20.20.300">
    <property type="entry name" value="Glycoside hydrolase, family 3, N-terminal domain"/>
    <property type="match status" value="1"/>
</dbReference>
<evidence type="ECO:0000313" key="11">
    <source>
        <dbReference type="EMBL" id="GAA1724728.1"/>
    </source>
</evidence>
<dbReference type="PANTHER" id="PTHR30620">
    <property type="entry name" value="PERIPLASMIC BETA-GLUCOSIDASE-RELATED"/>
    <property type="match status" value="1"/>
</dbReference>
<comment type="caution">
    <text evidence="11">The sequence shown here is derived from an EMBL/GenBank/DDBJ whole genome shotgun (WGS) entry which is preliminary data.</text>
</comment>
<gene>
    <name evidence="11" type="ORF">GCM10009809_20670</name>
</gene>
<evidence type="ECO:0000256" key="4">
    <source>
        <dbReference type="ARBA" id="ARBA00022729"/>
    </source>
</evidence>
<evidence type="ECO:0000256" key="2">
    <source>
        <dbReference type="ARBA" id="ARBA00005336"/>
    </source>
</evidence>
<dbReference type="RefSeq" id="WP_344248262.1">
    <property type="nucleotide sequence ID" value="NZ_BAAAPM010000003.1"/>
</dbReference>
<protein>
    <recommendedName>
        <fullName evidence="3">beta-glucosidase</fullName>
        <ecNumber evidence="3">3.2.1.21</ecNumber>
    </recommendedName>
</protein>
<evidence type="ECO:0000256" key="8">
    <source>
        <dbReference type="SAM" id="SignalP"/>
    </source>
</evidence>
<feature type="signal peptide" evidence="8">
    <location>
        <begin position="1"/>
        <end position="33"/>
    </location>
</feature>
<dbReference type="InterPro" id="IPR036881">
    <property type="entry name" value="Glyco_hydro_3_C_sf"/>
</dbReference>
<dbReference type="InterPro" id="IPR051915">
    <property type="entry name" value="Cellulose_Degrad_GH3"/>
</dbReference>
<evidence type="ECO:0000259" key="9">
    <source>
        <dbReference type="Pfam" id="PF00933"/>
    </source>
</evidence>
<feature type="domain" description="Glycoside hydrolase family 3 N-terminal" evidence="9">
    <location>
        <begin position="102"/>
        <end position="457"/>
    </location>
</feature>
<dbReference type="EMBL" id="BAAAPM010000003">
    <property type="protein sequence ID" value="GAA1724728.1"/>
    <property type="molecule type" value="Genomic_DNA"/>
</dbReference>
<comment type="similarity">
    <text evidence="2">Belongs to the glycosyl hydrolase 3 family.</text>
</comment>
<sequence>MTTTSTRLRRIGTTGLACATVMATLVATAPAGSADRGGPGSSHGTSHGRQAQPHLESRSADIIRVGGLRFRDLDGNGRLTPYEDWRLDPADRAADLVSRLDLEQKAGQLVHGSLTGSGTYDRDAFGALLDKHVTTYISRLSADAATLASEHDDLQAAAEAEEFGIPLKLSTDPRSGFSVTAGQTVASGDFSAFPDAIGVGAADSTGLTRAMGEVIRSEYRAVGFTEALSPQADIATEPRWTRINGTFGSTGELAKRHVGAYVEGLQGGDDGLDDDSVSTVVKHWAGYGAQVDGYDSHYYYGRFAAFPGDNFAEHLTPYEAAFDAGAGGIMPTYSILQNLTIDGKQVEQVGAGHSEDMLGLLRDGYGFDGVVTSDWGITGDCPQACKDNRPPSFFVGPWGAGMSWGVEDLTRAERFASAINAGVDIVGGDDHPEYVVQAVNDGILSEARVDEAATRVLAQKFELGLFEDPYVDPERADRVVGNRAHARLGEVVQARSLTLLENSGRTLPLTVGKRGARTVYLYGVAPEAAQKLGLRVVDDPADADVAVVRLADPRGGEDLTGLDFTGTEEDYQALVAAHEAGATTIASPQLSRPLILGNVLENADAVLANYGVSDDVLLRTVLGKAAPGGELPFELPSSMAEVEAQLEDVPDDTANPLFEAGFGLSYRGDRH</sequence>
<dbReference type="Proteomes" id="UP001501138">
    <property type="component" value="Unassembled WGS sequence"/>
</dbReference>
<accession>A0ABN2JF19</accession>
<dbReference type="PANTHER" id="PTHR30620:SF16">
    <property type="entry name" value="LYSOSOMAL BETA GLUCOSIDASE"/>
    <property type="match status" value="1"/>
</dbReference>
<evidence type="ECO:0000256" key="3">
    <source>
        <dbReference type="ARBA" id="ARBA00012744"/>
    </source>
</evidence>
<keyword evidence="4 8" id="KW-0732">Signal</keyword>
<dbReference type="Pfam" id="PF01915">
    <property type="entry name" value="Glyco_hydro_3_C"/>
    <property type="match status" value="1"/>
</dbReference>
<feature type="region of interest" description="Disordered" evidence="7">
    <location>
        <begin position="30"/>
        <end position="58"/>
    </location>
</feature>
<feature type="domain" description="Glycoside hydrolase family 3 C-terminal" evidence="10">
    <location>
        <begin position="536"/>
        <end position="666"/>
    </location>
</feature>
<dbReference type="InterPro" id="IPR001764">
    <property type="entry name" value="Glyco_hydro_3_N"/>
</dbReference>
<comment type="catalytic activity">
    <reaction evidence="1">
        <text>Hydrolysis of terminal, non-reducing beta-D-glucosyl residues with release of beta-D-glucose.</text>
        <dbReference type="EC" id="3.2.1.21"/>
    </reaction>
</comment>
<keyword evidence="5 11" id="KW-0378">Hydrolase</keyword>
<keyword evidence="12" id="KW-1185">Reference proteome</keyword>